<proteinExistence type="predicted"/>
<accession>A0A8S5QJH4</accession>
<protein>
    <submittedName>
        <fullName evidence="1">Uncharacterized protein</fullName>
    </submittedName>
</protein>
<organism evidence="1">
    <name type="scientific">Siphoviridae sp. ctNYt19</name>
    <dbReference type="NCBI Taxonomy" id="2825472"/>
    <lineage>
        <taxon>Viruses</taxon>
        <taxon>Duplodnaviria</taxon>
        <taxon>Heunggongvirae</taxon>
        <taxon>Uroviricota</taxon>
        <taxon>Caudoviricetes</taxon>
    </lineage>
</organism>
<name>A0A8S5QJH4_9CAUD</name>
<dbReference type="EMBL" id="BK015669">
    <property type="protein sequence ID" value="DAE19224.1"/>
    <property type="molecule type" value="Genomic_DNA"/>
</dbReference>
<evidence type="ECO:0000313" key="1">
    <source>
        <dbReference type="EMBL" id="DAE19224.1"/>
    </source>
</evidence>
<sequence length="35" mass="4256">MRVGSFFIQKNKIFRKNTLHSAVIMLIYKCRKEVR</sequence>
<reference evidence="1" key="1">
    <citation type="journal article" date="2021" name="Proc. Natl. Acad. Sci. U.S.A.">
        <title>A Catalog of Tens of Thousands of Viruses from Human Metagenomes Reveals Hidden Associations with Chronic Diseases.</title>
        <authorList>
            <person name="Tisza M.J."/>
            <person name="Buck C.B."/>
        </authorList>
    </citation>
    <scope>NUCLEOTIDE SEQUENCE</scope>
    <source>
        <strain evidence="1">CtNYt19</strain>
    </source>
</reference>